<dbReference type="Pfam" id="PF20257">
    <property type="entry name" value="SAM_HAT_C"/>
    <property type="match status" value="1"/>
</dbReference>
<dbReference type="SUPFAM" id="SSF102522">
    <property type="entry name" value="Bacterial fluorinating enzyme, N-terminal domain"/>
    <property type="match status" value="1"/>
</dbReference>
<dbReference type="Gene3D" id="2.40.30.90">
    <property type="entry name" value="Bacterial fluorinating enzyme like"/>
    <property type="match status" value="1"/>
</dbReference>
<feature type="domain" description="S-adenosyl-l-methionine hydroxide adenosyltransferase N-terminal" evidence="3">
    <location>
        <begin position="66"/>
        <end position="204"/>
    </location>
</feature>
<accession>A0ABS8KDW6</accession>
<keyword evidence="1" id="KW-0949">S-adenosyl-L-methionine</keyword>
<dbReference type="SUPFAM" id="SSF101852">
    <property type="entry name" value="Bacterial fluorinating enzyme, C-terminal domain"/>
    <property type="match status" value="1"/>
</dbReference>
<dbReference type="InterPro" id="IPR002747">
    <property type="entry name" value="SAM_OH_AdoTrfase"/>
</dbReference>
<dbReference type="InterPro" id="IPR023228">
    <property type="entry name" value="SAM_OH_AdoTrfase_N_sf"/>
</dbReference>
<proteinExistence type="inferred from homology"/>
<dbReference type="EMBL" id="JAJITC010000006">
    <property type="protein sequence ID" value="MCC8402964.1"/>
    <property type="molecule type" value="Genomic_DNA"/>
</dbReference>
<dbReference type="Proteomes" id="UP001430614">
    <property type="component" value="Unassembled WGS sequence"/>
</dbReference>
<reference evidence="5 6" key="1">
    <citation type="submission" date="2021-11" db="EMBL/GenBank/DDBJ databases">
        <authorList>
            <person name="Oh E.-T."/>
            <person name="Kim S.-B."/>
        </authorList>
    </citation>
    <scope>NUCLEOTIDE SEQUENCE [LARGE SCALE GENOMIC DNA]</scope>
    <source>
        <strain evidence="5 6">MMS20-SJTN17</strain>
    </source>
</reference>
<protein>
    <submittedName>
        <fullName evidence="5">SAM-dependent chlorinase/fluorinase</fullName>
    </submittedName>
</protein>
<sequence>MALRVSSSFVTLANRTAVRHHFAVAKPGFTIGTCPAQGDASPGFAPARALAWKAVQNWNGGYPMLALFTDFGADDIYVGQVRVALLRHAAAGTPIIDVLHTAPNYNAQAGAHLLAAVAPWYPSDSVFLAVVDPGVGSERDAVVLEADGQRFVGPDNGLLSVVAARAARTRTWRIVWRPPALSASFHGRDLFAPMAAWVSRGEGPDDKLVETTGLRVQLDAGDLAEVIYIDHYGNALTGLRAGAVPRTARLRVADADVEYARVFSDAMAGQAFWYENSIGLVEIAVNRGSAAAQLGLRTGVSVQVKVDHRP</sequence>
<evidence type="ECO:0000259" key="4">
    <source>
        <dbReference type="Pfam" id="PF20257"/>
    </source>
</evidence>
<keyword evidence="6" id="KW-1185">Reference proteome</keyword>
<gene>
    <name evidence="5" type="ORF">LJ655_13890</name>
</gene>
<dbReference type="PANTHER" id="PTHR35092">
    <property type="entry name" value="CHLORINASE MJ1651"/>
    <property type="match status" value="1"/>
</dbReference>
<feature type="domain" description="S-adenosyl-l-methionine hydroxide adenosyltransferase C-terminal" evidence="4">
    <location>
        <begin position="224"/>
        <end position="302"/>
    </location>
</feature>
<dbReference type="PANTHER" id="PTHR35092:SF1">
    <property type="entry name" value="CHLORINASE MJ1651"/>
    <property type="match status" value="1"/>
</dbReference>
<comment type="caution">
    <text evidence="5">The sequence shown here is derived from an EMBL/GenBank/DDBJ whole genome shotgun (WGS) entry which is preliminary data.</text>
</comment>
<evidence type="ECO:0000313" key="6">
    <source>
        <dbReference type="Proteomes" id="UP001430614"/>
    </source>
</evidence>
<comment type="similarity">
    <text evidence="2">Belongs to the SAM hydrolase / SAM-dependent halogenase family.</text>
</comment>
<evidence type="ECO:0000256" key="2">
    <source>
        <dbReference type="ARBA" id="ARBA00024035"/>
    </source>
</evidence>
<evidence type="ECO:0000256" key="1">
    <source>
        <dbReference type="ARBA" id="ARBA00022691"/>
    </source>
</evidence>
<dbReference type="InterPro" id="IPR046470">
    <property type="entry name" value="SAM_HAT_C"/>
</dbReference>
<dbReference type="RefSeq" id="WP_230561811.1">
    <property type="nucleotide sequence ID" value="NZ_JAJITC010000006.1"/>
</dbReference>
<dbReference type="Gene3D" id="3.40.50.10790">
    <property type="entry name" value="S-adenosyl-l-methionine hydroxide adenosyltransferase, N-terminal"/>
    <property type="match status" value="1"/>
</dbReference>
<dbReference type="Pfam" id="PF01887">
    <property type="entry name" value="SAM_HAT_N"/>
    <property type="match status" value="1"/>
</dbReference>
<dbReference type="InterPro" id="IPR023227">
    <property type="entry name" value="SAM_OH_AdoTrfase_C_sf"/>
</dbReference>
<evidence type="ECO:0000313" key="5">
    <source>
        <dbReference type="EMBL" id="MCC8402964.1"/>
    </source>
</evidence>
<organism evidence="5 6">
    <name type="scientific">Paraburkholderia translucens</name>
    <dbReference type="NCBI Taxonomy" id="2886945"/>
    <lineage>
        <taxon>Bacteria</taxon>
        <taxon>Pseudomonadati</taxon>
        <taxon>Pseudomonadota</taxon>
        <taxon>Betaproteobacteria</taxon>
        <taxon>Burkholderiales</taxon>
        <taxon>Burkholderiaceae</taxon>
        <taxon>Paraburkholderia</taxon>
    </lineage>
</organism>
<name>A0ABS8KDW6_9BURK</name>
<dbReference type="InterPro" id="IPR046469">
    <property type="entry name" value="SAM_HAT_N"/>
</dbReference>
<evidence type="ECO:0000259" key="3">
    <source>
        <dbReference type="Pfam" id="PF01887"/>
    </source>
</evidence>